<reference evidence="10 11" key="1">
    <citation type="journal article" date="2016" name="Nat. Commun.">
        <title>Thousands of microbial genomes shed light on interconnected biogeochemical processes in an aquifer system.</title>
        <authorList>
            <person name="Anantharaman K."/>
            <person name="Brown C.T."/>
            <person name="Hug L.A."/>
            <person name="Sharon I."/>
            <person name="Castelle C.J."/>
            <person name="Probst A.J."/>
            <person name="Thomas B.C."/>
            <person name="Singh A."/>
            <person name="Wilkins M.J."/>
            <person name="Karaoz U."/>
            <person name="Brodie E.L."/>
            <person name="Williams K.H."/>
            <person name="Hubbard S.S."/>
            <person name="Banfield J.F."/>
        </authorList>
    </citation>
    <scope>NUCLEOTIDE SEQUENCE [LARGE SCALE GENOMIC DNA]</scope>
</reference>
<evidence type="ECO:0000313" key="11">
    <source>
        <dbReference type="Proteomes" id="UP000177457"/>
    </source>
</evidence>
<dbReference type="Pfam" id="PF03840">
    <property type="entry name" value="SecG"/>
    <property type="match status" value="1"/>
</dbReference>
<feature type="transmembrane region" description="Helical" evidence="9">
    <location>
        <begin position="51"/>
        <end position="72"/>
    </location>
</feature>
<keyword evidence="8 9" id="KW-0472">Membrane</keyword>
<evidence type="ECO:0000256" key="8">
    <source>
        <dbReference type="ARBA" id="ARBA00023136"/>
    </source>
</evidence>
<name>A0A1F6MP72_9BACT</name>
<keyword evidence="9" id="KW-1003">Cell membrane</keyword>
<keyword evidence="3 9" id="KW-0813">Transport</keyword>
<evidence type="ECO:0000256" key="2">
    <source>
        <dbReference type="ARBA" id="ARBA00008445"/>
    </source>
</evidence>
<comment type="function">
    <text evidence="9">Involved in protein export. Participates in an early event of protein translocation.</text>
</comment>
<dbReference type="STRING" id="1798683.A3C90_01660"/>
<keyword evidence="6 9" id="KW-1133">Transmembrane helix</keyword>
<evidence type="ECO:0000256" key="4">
    <source>
        <dbReference type="ARBA" id="ARBA00022692"/>
    </source>
</evidence>
<evidence type="ECO:0000256" key="1">
    <source>
        <dbReference type="ARBA" id="ARBA00004141"/>
    </source>
</evidence>
<dbReference type="GO" id="GO:0005886">
    <property type="term" value="C:plasma membrane"/>
    <property type="evidence" value="ECO:0007669"/>
    <property type="project" value="UniProtKB-SubCell"/>
</dbReference>
<comment type="caution">
    <text evidence="10">The sequence shown here is derived from an EMBL/GenBank/DDBJ whole genome shotgun (WGS) entry which is preliminary data.</text>
</comment>
<comment type="caution">
    <text evidence="9">Lacks conserved residue(s) required for the propagation of feature annotation.</text>
</comment>
<comment type="subcellular location">
    <subcellularLocation>
        <location evidence="9">Cell membrane</location>
        <topology evidence="9">Multi-pass membrane protein</topology>
    </subcellularLocation>
    <subcellularLocation>
        <location evidence="1">Membrane</location>
        <topology evidence="1">Multi-pass membrane protein</topology>
    </subcellularLocation>
</comment>
<dbReference type="Proteomes" id="UP000177457">
    <property type="component" value="Unassembled WGS sequence"/>
</dbReference>
<organism evidence="10 11">
    <name type="scientific">Candidatus Magasanikbacteria bacterium RIFCSPHIGHO2_02_FULL_51_14</name>
    <dbReference type="NCBI Taxonomy" id="1798683"/>
    <lineage>
        <taxon>Bacteria</taxon>
        <taxon>Candidatus Magasanikiibacteriota</taxon>
    </lineage>
</organism>
<proteinExistence type="inferred from homology"/>
<comment type="similarity">
    <text evidence="2 9">Belongs to the SecG family.</text>
</comment>
<sequence length="73" mass="7533">MVIQILTISQLVFSGLLIVAVLLQQRGAGLGAGFGGTGGGVHTTRRGPEKLLFQATIVISTLLFSVSLALVII</sequence>
<keyword evidence="7 9" id="KW-0811">Translocation</keyword>
<gene>
    <name evidence="10" type="ORF">A3C90_01660</name>
</gene>
<evidence type="ECO:0000256" key="5">
    <source>
        <dbReference type="ARBA" id="ARBA00022927"/>
    </source>
</evidence>
<dbReference type="AlphaFoldDB" id="A0A1F6MP72"/>
<keyword evidence="4 9" id="KW-0812">Transmembrane</keyword>
<evidence type="ECO:0000313" key="10">
    <source>
        <dbReference type="EMBL" id="OGH73459.1"/>
    </source>
</evidence>
<evidence type="ECO:0000256" key="3">
    <source>
        <dbReference type="ARBA" id="ARBA00022448"/>
    </source>
</evidence>
<accession>A0A1F6MP72</accession>
<evidence type="ECO:0000256" key="9">
    <source>
        <dbReference type="RuleBase" id="RU365087"/>
    </source>
</evidence>
<keyword evidence="5 9" id="KW-0653">Protein transport</keyword>
<evidence type="ECO:0000256" key="7">
    <source>
        <dbReference type="ARBA" id="ARBA00023010"/>
    </source>
</evidence>
<dbReference type="GO" id="GO:0009306">
    <property type="term" value="P:protein secretion"/>
    <property type="evidence" value="ECO:0007669"/>
    <property type="project" value="UniProtKB-UniRule"/>
</dbReference>
<dbReference type="GO" id="GO:0015450">
    <property type="term" value="F:protein-transporting ATPase activity"/>
    <property type="evidence" value="ECO:0007669"/>
    <property type="project" value="UniProtKB-UniRule"/>
</dbReference>
<dbReference type="EMBL" id="MFQE01000025">
    <property type="protein sequence ID" value="OGH73459.1"/>
    <property type="molecule type" value="Genomic_DNA"/>
</dbReference>
<evidence type="ECO:0000256" key="6">
    <source>
        <dbReference type="ARBA" id="ARBA00022989"/>
    </source>
</evidence>
<dbReference type="InterPro" id="IPR004692">
    <property type="entry name" value="SecG"/>
</dbReference>
<dbReference type="NCBIfam" id="TIGR00810">
    <property type="entry name" value="secG"/>
    <property type="match status" value="1"/>
</dbReference>
<protein>
    <recommendedName>
        <fullName evidence="9">Protein-export membrane protein SecG</fullName>
    </recommendedName>
</protein>